<keyword evidence="11" id="KW-1185">Reference proteome</keyword>
<dbReference type="AlphaFoldDB" id="A0A9D4G9N0"/>
<keyword evidence="2" id="KW-0479">Metal-binding</keyword>
<comment type="caution">
    <text evidence="10">The sequence shown here is derived from an EMBL/GenBank/DDBJ whole genome shotgun (WGS) entry which is preliminary data.</text>
</comment>
<evidence type="ECO:0000256" key="7">
    <source>
        <dbReference type="SAM" id="MobiDB-lite"/>
    </source>
</evidence>
<keyword evidence="8" id="KW-0732">Signal</keyword>
<evidence type="ECO:0000256" key="1">
    <source>
        <dbReference type="ARBA" id="ARBA00001973"/>
    </source>
</evidence>
<keyword evidence="4" id="KW-1015">Disulfide bond</keyword>
<keyword evidence="5" id="KW-0325">Glycoprotein</keyword>
<dbReference type="GO" id="GO:0046872">
    <property type="term" value="F:metal ion binding"/>
    <property type="evidence" value="ECO:0007669"/>
    <property type="project" value="UniProtKB-KW"/>
</dbReference>
<evidence type="ECO:0000256" key="2">
    <source>
        <dbReference type="ARBA" id="ARBA00022723"/>
    </source>
</evidence>
<evidence type="ECO:0000256" key="6">
    <source>
        <dbReference type="ARBA" id="ARBA00034311"/>
    </source>
</evidence>
<keyword evidence="3" id="KW-0186">Copper</keyword>
<feature type="chain" id="PRO_5039238538" description="Chitin-binding type-4 domain-containing protein" evidence="8">
    <location>
        <begin position="22"/>
        <end position="420"/>
    </location>
</feature>
<name>A0A9D4G9N0_DREPO</name>
<evidence type="ECO:0000313" key="11">
    <source>
        <dbReference type="Proteomes" id="UP000828390"/>
    </source>
</evidence>
<reference evidence="10" key="2">
    <citation type="submission" date="2020-11" db="EMBL/GenBank/DDBJ databases">
        <authorList>
            <person name="McCartney M.A."/>
            <person name="Auch B."/>
            <person name="Kono T."/>
            <person name="Mallez S."/>
            <person name="Becker A."/>
            <person name="Gohl D.M."/>
            <person name="Silverstein K.A.T."/>
            <person name="Koren S."/>
            <person name="Bechman K.B."/>
            <person name="Herman A."/>
            <person name="Abrahante J.E."/>
            <person name="Garbe J."/>
        </authorList>
    </citation>
    <scope>NUCLEOTIDE SEQUENCE</scope>
    <source>
        <strain evidence="10">Duluth1</strain>
        <tissue evidence="10">Whole animal</tissue>
    </source>
</reference>
<evidence type="ECO:0000256" key="3">
    <source>
        <dbReference type="ARBA" id="ARBA00023008"/>
    </source>
</evidence>
<accession>A0A9D4G9N0</accession>
<proteinExistence type="inferred from homology"/>
<dbReference type="InterPro" id="IPR004302">
    <property type="entry name" value="Cellulose/chitin-bd_N"/>
</dbReference>
<feature type="domain" description="Chitin-binding type-4" evidence="9">
    <location>
        <begin position="22"/>
        <end position="226"/>
    </location>
</feature>
<gene>
    <name evidence="10" type="ORF">DPMN_138369</name>
</gene>
<dbReference type="InterPro" id="IPR052282">
    <property type="entry name" value="Starch-active_LPMO"/>
</dbReference>
<dbReference type="OrthoDB" id="64893at2759"/>
<feature type="region of interest" description="Disordered" evidence="7">
    <location>
        <begin position="232"/>
        <end position="287"/>
    </location>
</feature>
<feature type="signal peptide" evidence="8">
    <location>
        <begin position="1"/>
        <end position="21"/>
    </location>
</feature>
<evidence type="ECO:0000256" key="8">
    <source>
        <dbReference type="SAM" id="SignalP"/>
    </source>
</evidence>
<comment type="similarity">
    <text evidence="6">Belongs to the polysaccharide monooxygenase AA13 family.</text>
</comment>
<evidence type="ECO:0000256" key="4">
    <source>
        <dbReference type="ARBA" id="ARBA00023157"/>
    </source>
</evidence>
<dbReference type="PANTHER" id="PTHR36575:SF2">
    <property type="entry name" value="CHITIN-BINDING TYPE-4 DOMAIN-CONTAINING PROTEIN-RELATED"/>
    <property type="match status" value="1"/>
</dbReference>
<evidence type="ECO:0000313" key="10">
    <source>
        <dbReference type="EMBL" id="KAH3809987.1"/>
    </source>
</evidence>
<comment type="cofactor">
    <cofactor evidence="1">
        <name>Cu(2+)</name>
        <dbReference type="ChEBI" id="CHEBI:29036"/>
    </cofactor>
</comment>
<dbReference type="PANTHER" id="PTHR36575">
    <property type="entry name" value="BINDING PROTEIN, PUTATIVE (AFU_ORTHOLOGUE AFUA_1G14430)-RELATED"/>
    <property type="match status" value="1"/>
</dbReference>
<organism evidence="10 11">
    <name type="scientific">Dreissena polymorpha</name>
    <name type="common">Zebra mussel</name>
    <name type="synonym">Mytilus polymorpha</name>
    <dbReference type="NCBI Taxonomy" id="45954"/>
    <lineage>
        <taxon>Eukaryota</taxon>
        <taxon>Metazoa</taxon>
        <taxon>Spiralia</taxon>
        <taxon>Lophotrochozoa</taxon>
        <taxon>Mollusca</taxon>
        <taxon>Bivalvia</taxon>
        <taxon>Autobranchia</taxon>
        <taxon>Heteroconchia</taxon>
        <taxon>Euheterodonta</taxon>
        <taxon>Imparidentia</taxon>
        <taxon>Neoheterodontei</taxon>
        <taxon>Myida</taxon>
        <taxon>Dreissenoidea</taxon>
        <taxon>Dreissenidae</taxon>
        <taxon>Dreissena</taxon>
    </lineage>
</organism>
<protein>
    <recommendedName>
        <fullName evidence="9">Chitin-binding type-4 domain-containing protein</fullName>
    </recommendedName>
</protein>
<evidence type="ECO:0000256" key="5">
    <source>
        <dbReference type="ARBA" id="ARBA00023180"/>
    </source>
</evidence>
<sequence length="420" mass="45946">MEYFHLFLLVVMVMMVSEVKGHGRMIDPPQRSTAWRYGFDTPPNFTDMGLNCGGTSHQWIVNGGKCGACGDPYDAVQKPNQTPGGKYVTGTIVRSYESSKIIDIKIELTAYHKGYFEFRICPLDPGNGKETEVTMDCLNEYQLEVGRADQSEDEFVTRYSVEGDNAVGSQGTGIYNLKVKLPEGLVCNSCVMQWIWHGGNSWGCDADGACGLGKGPQENFWNCADVEITSSSTASMTPSPTTYRPPSTTKATTQMPTTTTTTKMPTTTKTQTTLKPTTTPLLPTTTTKSLDDDIDTSSCVGASGTSNSTMDALCKIICQVPEDCLPEMCICFDFCRSKLPASFSDQTCKDLCRLSPAYCESDLCSCYQTDDIPTTTPKPPSSECDCVGVFPFDAPYMHKWCCDNCKRGNCPKSHCACTSY</sequence>
<evidence type="ECO:0000259" key="9">
    <source>
        <dbReference type="Pfam" id="PF03067"/>
    </source>
</evidence>
<dbReference type="EMBL" id="JAIWYP010000006">
    <property type="protein sequence ID" value="KAH3809987.1"/>
    <property type="molecule type" value="Genomic_DNA"/>
</dbReference>
<reference evidence="10" key="1">
    <citation type="journal article" date="2019" name="bioRxiv">
        <title>The Genome of the Zebra Mussel, Dreissena polymorpha: A Resource for Invasive Species Research.</title>
        <authorList>
            <person name="McCartney M.A."/>
            <person name="Auch B."/>
            <person name="Kono T."/>
            <person name="Mallez S."/>
            <person name="Zhang Y."/>
            <person name="Obille A."/>
            <person name="Becker A."/>
            <person name="Abrahante J.E."/>
            <person name="Garbe J."/>
            <person name="Badalamenti J.P."/>
            <person name="Herman A."/>
            <person name="Mangelson H."/>
            <person name="Liachko I."/>
            <person name="Sullivan S."/>
            <person name="Sone E.D."/>
            <person name="Koren S."/>
            <person name="Silverstein K.A.T."/>
            <person name="Beckman K.B."/>
            <person name="Gohl D.M."/>
        </authorList>
    </citation>
    <scope>NUCLEOTIDE SEQUENCE</scope>
    <source>
        <strain evidence="10">Duluth1</strain>
        <tissue evidence="10">Whole animal</tissue>
    </source>
</reference>
<dbReference type="Proteomes" id="UP000828390">
    <property type="component" value="Unassembled WGS sequence"/>
</dbReference>
<dbReference type="Pfam" id="PF03067">
    <property type="entry name" value="LPMO_10"/>
    <property type="match status" value="1"/>
</dbReference>